<evidence type="ECO:0000256" key="4">
    <source>
        <dbReference type="SAM" id="Phobius"/>
    </source>
</evidence>
<proteinExistence type="predicted"/>
<protein>
    <recommendedName>
        <fullName evidence="7">Proteinase inhibitor I42 chagasin domain-containing protein</fullName>
    </recommendedName>
</protein>
<dbReference type="SUPFAM" id="SSF141066">
    <property type="entry name" value="ICP-like"/>
    <property type="match status" value="1"/>
</dbReference>
<dbReference type="Gene3D" id="2.60.40.2020">
    <property type="match status" value="1"/>
</dbReference>
<sequence length="187" mass="19264">MPNSLPDHLPGRLASPLSSPARRAPALHPGLSIAVLGVLLAPGLTAAAQSSKAQINTTQINTARAAQAAPAPRTLDITVGQQGTELPVNVGDVLRFTLGGPSGTGYSWLALEVDPAYLRLLDRKTAAPAGDGGLPMPGGPGPVTVYRYRVLAAPRPGFTVPLMFAHVPPGQSGLVSADLIRYSLVTR</sequence>
<organism evidence="5 6">
    <name type="scientific">Deinococcus aquaticus</name>
    <dbReference type="NCBI Taxonomy" id="328692"/>
    <lineage>
        <taxon>Bacteria</taxon>
        <taxon>Thermotogati</taxon>
        <taxon>Deinococcota</taxon>
        <taxon>Deinococci</taxon>
        <taxon>Deinococcales</taxon>
        <taxon>Deinococcaceae</taxon>
        <taxon>Deinococcus</taxon>
    </lineage>
</organism>
<evidence type="ECO:0000313" key="6">
    <source>
        <dbReference type="Proteomes" id="UP001217044"/>
    </source>
</evidence>
<keyword evidence="6" id="KW-1185">Reference proteome</keyword>
<keyword evidence="4" id="KW-1133">Transmembrane helix</keyword>
<gene>
    <name evidence="5" type="ORF">M8445_11665</name>
</gene>
<feature type="region of interest" description="Disordered" evidence="3">
    <location>
        <begin position="1"/>
        <end position="21"/>
    </location>
</feature>
<evidence type="ECO:0000313" key="5">
    <source>
        <dbReference type="EMBL" id="WDA58001.1"/>
    </source>
</evidence>
<dbReference type="Proteomes" id="UP001217044">
    <property type="component" value="Chromosome"/>
</dbReference>
<dbReference type="RefSeq" id="WP_273987924.1">
    <property type="nucleotide sequence ID" value="NZ_BAABQT010000003.1"/>
</dbReference>
<feature type="transmembrane region" description="Helical" evidence="4">
    <location>
        <begin position="26"/>
        <end position="48"/>
    </location>
</feature>
<evidence type="ECO:0000256" key="2">
    <source>
        <dbReference type="ARBA" id="ARBA00022704"/>
    </source>
</evidence>
<dbReference type="InterPro" id="IPR036331">
    <property type="entry name" value="Chagasin-like_sf"/>
</dbReference>
<reference evidence="5 6" key="1">
    <citation type="submission" date="2022-12" db="EMBL/GenBank/DDBJ databases">
        <title>Genome Sequence of Deinococcus aquaticus Type Strain PB314.</title>
        <authorList>
            <person name="Albert C."/>
            <person name="Hill J."/>
            <person name="Boren L."/>
            <person name="Scholz-Ng S."/>
            <person name="Fatema N."/>
            <person name="Grosso R."/>
            <person name="Soboslay E."/>
            <person name="Tuohy J."/>
        </authorList>
    </citation>
    <scope>NUCLEOTIDE SEQUENCE [LARGE SCALE GENOMIC DNA]</scope>
    <source>
        <strain evidence="5 6">PB-314</strain>
    </source>
</reference>
<keyword evidence="4" id="KW-0812">Transmembrane</keyword>
<keyword evidence="1" id="KW-0646">Protease inhibitor</keyword>
<accession>A0ABY7V211</accession>
<evidence type="ECO:0000256" key="1">
    <source>
        <dbReference type="ARBA" id="ARBA00022690"/>
    </source>
</evidence>
<dbReference type="EMBL" id="CP115165">
    <property type="protein sequence ID" value="WDA58001.1"/>
    <property type="molecule type" value="Genomic_DNA"/>
</dbReference>
<keyword evidence="4" id="KW-0472">Membrane</keyword>
<keyword evidence="2" id="KW-0789">Thiol protease inhibitor</keyword>
<evidence type="ECO:0008006" key="7">
    <source>
        <dbReference type="Google" id="ProtNLM"/>
    </source>
</evidence>
<evidence type="ECO:0000256" key="3">
    <source>
        <dbReference type="SAM" id="MobiDB-lite"/>
    </source>
</evidence>
<name>A0ABY7V211_9DEIO</name>